<feature type="transmembrane region" description="Helical" evidence="10">
    <location>
        <begin position="433"/>
        <end position="456"/>
    </location>
</feature>
<name>A0ABW3VBN0_9PSEU</name>
<evidence type="ECO:0000256" key="8">
    <source>
        <dbReference type="ARBA" id="ARBA00023136"/>
    </source>
</evidence>
<evidence type="ECO:0000256" key="10">
    <source>
        <dbReference type="RuleBase" id="RU366002"/>
    </source>
</evidence>
<evidence type="ECO:0000259" key="11">
    <source>
        <dbReference type="Pfam" id="PF00999"/>
    </source>
</evidence>
<evidence type="ECO:0000256" key="3">
    <source>
        <dbReference type="ARBA" id="ARBA00022475"/>
    </source>
</evidence>
<feature type="transmembrane region" description="Helical" evidence="10">
    <location>
        <begin position="397"/>
        <end position="421"/>
    </location>
</feature>
<dbReference type="Proteomes" id="UP001597182">
    <property type="component" value="Unassembled WGS sequence"/>
</dbReference>
<keyword evidence="5 10" id="KW-1133">Transmembrane helix</keyword>
<feature type="domain" description="Cation/H+ exchanger transmembrane" evidence="11">
    <location>
        <begin position="68"/>
        <end position="456"/>
    </location>
</feature>
<dbReference type="InterPro" id="IPR004705">
    <property type="entry name" value="Cation/H_exchanger_CPA1_bac"/>
</dbReference>
<comment type="caution">
    <text evidence="12">The sequence shown here is derived from an EMBL/GenBank/DDBJ whole genome shotgun (WGS) entry which is preliminary data.</text>
</comment>
<sequence>MGSPSWSSAHRDAGAVVGGSAGSAVGVTVTTSGGDPQRAPPGWAPLPPSYGTLSDVELLLLIVALMLAAVVLVGIGDRLHLPWPALMVVLGAVVAFVPGLPDAFEIEPDLILPLFLPPLLFATAQRTSWALFRARWRSIVTLAVALVAVTVAVVAGTATALIPGIGLSAAVALGAMVAPPDPVAVEAVAGSVRMPRRLLAVLQSEGLFNDATALVIFQTAVFATVSGAELRVTELLWRFVLGVVAAVVIGVVVARVARWLSDRVASTTGRSALTVVLPFAVYLLAEEVHASGVVAVVVVALQLRVHADADEAAERLVQRSFWDVVELLVTGVAFGLIGLDLRQVVSDAGADLPRMLVHALIVCAAVVGLRAVWMTVATVNLRRGGDPSAAPRTVREAVVLAWCGMRGLATLALALALPAVTSTGAPFPARAEIVVVACSVLVVTLLLPGFTLPLLVRMLGIAENAEAEHAAETVVARRAWKAALDRLVEQERAADLPEEVSAALHQRIGRLEAILRGDTVTDEDRERLAALRARKQTLDAIQADALAAARAEVLAARREPGVDPEAVDRVLRRLDLRTVLLD</sequence>
<feature type="transmembrane region" description="Helical" evidence="10">
    <location>
        <begin position="110"/>
        <end position="132"/>
    </location>
</feature>
<keyword evidence="7 10" id="KW-0406">Ion transport</keyword>
<organism evidence="12 13">
    <name type="scientific">Pseudonocardia benzenivorans</name>
    <dbReference type="NCBI Taxonomy" id="228005"/>
    <lineage>
        <taxon>Bacteria</taxon>
        <taxon>Bacillati</taxon>
        <taxon>Actinomycetota</taxon>
        <taxon>Actinomycetes</taxon>
        <taxon>Pseudonocardiales</taxon>
        <taxon>Pseudonocardiaceae</taxon>
        <taxon>Pseudonocardia</taxon>
    </lineage>
</organism>
<dbReference type="PANTHER" id="PTHR10110:SF86">
    <property type="entry name" value="SODIUM_HYDROGEN EXCHANGER 7"/>
    <property type="match status" value="1"/>
</dbReference>
<keyword evidence="8 10" id="KW-0472">Membrane</keyword>
<evidence type="ECO:0000313" key="13">
    <source>
        <dbReference type="Proteomes" id="UP001597182"/>
    </source>
</evidence>
<comment type="function">
    <text evidence="10">Na(+)/H(+) antiporter that extrudes sodium in exchange for external protons.</text>
</comment>
<feature type="transmembrane region" description="Helical" evidence="10">
    <location>
        <begin position="83"/>
        <end position="104"/>
    </location>
</feature>
<evidence type="ECO:0000256" key="9">
    <source>
        <dbReference type="ARBA" id="ARBA00023201"/>
    </source>
</evidence>
<dbReference type="Gene3D" id="6.10.140.1330">
    <property type="match status" value="1"/>
</dbReference>
<keyword evidence="6 10" id="KW-0915">Sodium</keyword>
<dbReference type="InterPro" id="IPR018422">
    <property type="entry name" value="Cation/H_exchanger_CPA1"/>
</dbReference>
<feature type="transmembrane region" description="Helical" evidence="10">
    <location>
        <begin position="321"/>
        <end position="339"/>
    </location>
</feature>
<evidence type="ECO:0000256" key="4">
    <source>
        <dbReference type="ARBA" id="ARBA00022692"/>
    </source>
</evidence>
<evidence type="ECO:0000256" key="2">
    <source>
        <dbReference type="ARBA" id="ARBA00022448"/>
    </source>
</evidence>
<proteinExistence type="inferred from homology"/>
<evidence type="ECO:0000256" key="5">
    <source>
        <dbReference type="ARBA" id="ARBA00022989"/>
    </source>
</evidence>
<dbReference type="InterPro" id="IPR006153">
    <property type="entry name" value="Cation/H_exchanger_TM"/>
</dbReference>
<dbReference type="PANTHER" id="PTHR10110">
    <property type="entry name" value="SODIUM/HYDROGEN EXCHANGER"/>
    <property type="match status" value="1"/>
</dbReference>
<feature type="transmembrane region" description="Helical" evidence="10">
    <location>
        <begin position="235"/>
        <end position="257"/>
    </location>
</feature>
<keyword evidence="9 10" id="KW-0739">Sodium transport</keyword>
<feature type="transmembrane region" description="Helical" evidence="10">
    <location>
        <begin position="277"/>
        <end position="301"/>
    </location>
</feature>
<dbReference type="RefSeq" id="WP_346093263.1">
    <property type="nucleotide sequence ID" value="NZ_BAABKS010000074.1"/>
</dbReference>
<keyword evidence="4 10" id="KW-0812">Transmembrane</keyword>
<gene>
    <name evidence="12" type="ORF">ACFQ34_03105</name>
</gene>
<feature type="transmembrane region" description="Helical" evidence="10">
    <location>
        <begin position="355"/>
        <end position="376"/>
    </location>
</feature>
<comment type="subcellular location">
    <subcellularLocation>
        <location evidence="1 10">Cell membrane</location>
        <topology evidence="1 10">Multi-pass membrane protein</topology>
    </subcellularLocation>
</comment>
<evidence type="ECO:0000313" key="12">
    <source>
        <dbReference type="EMBL" id="MFD1232263.1"/>
    </source>
</evidence>
<dbReference type="EMBL" id="JBHTMB010000021">
    <property type="protein sequence ID" value="MFD1232263.1"/>
    <property type="molecule type" value="Genomic_DNA"/>
</dbReference>
<protein>
    <submittedName>
        <fullName evidence="12">Na+/H+ antiporter</fullName>
    </submittedName>
</protein>
<evidence type="ECO:0000256" key="7">
    <source>
        <dbReference type="ARBA" id="ARBA00023065"/>
    </source>
</evidence>
<comment type="similarity">
    <text evidence="10">Belongs to the monovalent cation:proton antiporter 1 (CPA1) transporter (TC 2.A.36) family.</text>
</comment>
<reference evidence="13" key="1">
    <citation type="journal article" date="2019" name="Int. J. Syst. Evol. Microbiol.">
        <title>The Global Catalogue of Microorganisms (GCM) 10K type strain sequencing project: providing services to taxonomists for standard genome sequencing and annotation.</title>
        <authorList>
            <consortium name="The Broad Institute Genomics Platform"/>
            <consortium name="The Broad Institute Genome Sequencing Center for Infectious Disease"/>
            <person name="Wu L."/>
            <person name="Ma J."/>
        </authorList>
    </citation>
    <scope>NUCLEOTIDE SEQUENCE [LARGE SCALE GENOMIC DNA]</scope>
    <source>
        <strain evidence="13">CCUG 49018</strain>
    </source>
</reference>
<keyword evidence="3 10" id="KW-1003">Cell membrane</keyword>
<feature type="transmembrane region" description="Helical" evidence="10">
    <location>
        <begin position="211"/>
        <end position="228"/>
    </location>
</feature>
<keyword evidence="2 10" id="KW-0813">Transport</keyword>
<feature type="transmembrane region" description="Helical" evidence="10">
    <location>
        <begin position="139"/>
        <end position="162"/>
    </location>
</feature>
<keyword evidence="10" id="KW-0050">Antiport</keyword>
<keyword evidence="13" id="KW-1185">Reference proteome</keyword>
<accession>A0ABW3VBN0</accession>
<evidence type="ECO:0000256" key="6">
    <source>
        <dbReference type="ARBA" id="ARBA00023053"/>
    </source>
</evidence>
<dbReference type="Pfam" id="PF00999">
    <property type="entry name" value="Na_H_Exchanger"/>
    <property type="match status" value="1"/>
</dbReference>
<dbReference type="NCBIfam" id="TIGR00831">
    <property type="entry name" value="a_cpa1"/>
    <property type="match status" value="1"/>
</dbReference>
<feature type="transmembrane region" description="Helical" evidence="10">
    <location>
        <begin position="58"/>
        <end position="76"/>
    </location>
</feature>
<evidence type="ECO:0000256" key="1">
    <source>
        <dbReference type="ARBA" id="ARBA00004651"/>
    </source>
</evidence>